<dbReference type="AlphaFoldDB" id="A0A835RRB9"/>
<dbReference type="GO" id="GO:0005634">
    <property type="term" value="C:nucleus"/>
    <property type="evidence" value="ECO:0007669"/>
    <property type="project" value="TreeGrafter"/>
</dbReference>
<name>A0A835RRB9_VANPL</name>
<feature type="compositionally biased region" description="Low complexity" evidence="1">
    <location>
        <begin position="9"/>
        <end position="24"/>
    </location>
</feature>
<dbReference type="PANTHER" id="PTHR46156:SF1">
    <property type="entry name" value="ZINC FINGER CCCH DOMAIN-CONTAINING PROTEIN 3"/>
    <property type="match status" value="1"/>
</dbReference>
<comment type="caution">
    <text evidence="2">The sequence shown here is derived from an EMBL/GenBank/DDBJ whole genome shotgun (WGS) entry which is preliminary data.</text>
</comment>
<feature type="region of interest" description="Disordered" evidence="1">
    <location>
        <begin position="1"/>
        <end position="30"/>
    </location>
</feature>
<accession>A0A835RRB9</accession>
<proteinExistence type="predicted"/>
<evidence type="ECO:0000256" key="1">
    <source>
        <dbReference type="SAM" id="MobiDB-lite"/>
    </source>
</evidence>
<reference evidence="2 3" key="1">
    <citation type="journal article" date="2020" name="Nat. Food">
        <title>A phased Vanilla planifolia genome enables genetic improvement of flavour and production.</title>
        <authorList>
            <person name="Hasing T."/>
            <person name="Tang H."/>
            <person name="Brym M."/>
            <person name="Khazi F."/>
            <person name="Huang T."/>
            <person name="Chambers A.H."/>
        </authorList>
    </citation>
    <scope>NUCLEOTIDE SEQUENCE [LARGE SCALE GENOMIC DNA]</scope>
    <source>
        <tissue evidence="2">Leaf</tissue>
    </source>
</reference>
<dbReference type="PANTHER" id="PTHR46156">
    <property type="entry name" value="CCCH ZINGC FINGER"/>
    <property type="match status" value="1"/>
</dbReference>
<feature type="region of interest" description="Disordered" evidence="1">
    <location>
        <begin position="698"/>
        <end position="720"/>
    </location>
</feature>
<protein>
    <submittedName>
        <fullName evidence="2">Uncharacterized protein</fullName>
    </submittedName>
</protein>
<organism evidence="2 3">
    <name type="scientific">Vanilla planifolia</name>
    <name type="common">Vanilla</name>
    <dbReference type="NCBI Taxonomy" id="51239"/>
    <lineage>
        <taxon>Eukaryota</taxon>
        <taxon>Viridiplantae</taxon>
        <taxon>Streptophyta</taxon>
        <taxon>Embryophyta</taxon>
        <taxon>Tracheophyta</taxon>
        <taxon>Spermatophyta</taxon>
        <taxon>Magnoliopsida</taxon>
        <taxon>Liliopsida</taxon>
        <taxon>Asparagales</taxon>
        <taxon>Orchidaceae</taxon>
        <taxon>Vanilloideae</taxon>
        <taxon>Vanilleae</taxon>
        <taxon>Vanilla</taxon>
    </lineage>
</organism>
<sequence length="911" mass="100940">MGEVREKPLSPCSSPSAFSSPRNSNENQAEVDTLDLPFKSDALVAEVLDPLTAVPSLIAKDISVVKAKRVVKKKKKRRKNEVIPIVPGLLESSKHQVIPKASCLSSRTNDSMQSEIPVKAVTSCCLLGESSISGCCTEKVKKLAVVSRNEAKEAIETVIQLEGCITGMPVVEDEPKFKDDTDNVEAKNYNDDVVLWSETIEDSNLQLCQQGPMMQMTVSNDVNAQNITKKFSQVQGLATEIVDDSVGKGLMVAQKFCYNYEHPVIFEALTSSNVCPQSSDPFLPLRELPVNNDAAHECCLNVGNTGAANTIEKGKTEMEGIMNFGHCKMEKDGHHQEAISPELVVSGDAEVSAASRTCDDLPDFNSPHGQAERKQQMFSCTSTEHFEVLGVDVSSQSCVRSLQSHSASEISNSILKQDFPDEVNFEENNELDFSGCNLLPQSCCDGAFQDNLVIDASSDRMEHSLALEHRKMEAPCKHCKNANYQPKLSESENFNNCVFCGEEDQKHVGKEETLVLSLVSLGSDTDDQLGKSTRHNQLMSNKTQDLMSQDLKKKVTRTKLVDENFYLKTSPNQGMVPRILPNSKIFTGLVKNTGRTSQIGRHRTWVRTNKPSLILDANLQQTGRNLTKQVPETQGKVQNSSYIRKGNSLIRKQDEPSPMLLPPIDASGITFKSNTERSSVCESRLECMENAASSYSFVERPKTPPLPHSKFTDSSMNANNSFPLPKSVDGRPELISDQCKQHDSQYKDLHSCNLESQEVKGHASIKTNNPKRITYIKRKMNQLIVAPELEIDESSKFSTKTSQIIVPHPEEKSKATPVSSSHVYYRRKRNQLVLNASSSDNQQAGVPIGNSNSVDHSKQNNSVNSRIVFQKEKKAGKSSLVGMLWGFRRSHKIIGTLHRQGFCHLSFRGRD</sequence>
<dbReference type="EMBL" id="JADCNM010000002">
    <property type="protein sequence ID" value="KAG0493366.1"/>
    <property type="molecule type" value="Genomic_DNA"/>
</dbReference>
<evidence type="ECO:0000313" key="2">
    <source>
        <dbReference type="EMBL" id="KAG0493366.1"/>
    </source>
</evidence>
<dbReference type="Proteomes" id="UP000639772">
    <property type="component" value="Unassembled WGS sequence"/>
</dbReference>
<evidence type="ECO:0000313" key="3">
    <source>
        <dbReference type="Proteomes" id="UP000639772"/>
    </source>
</evidence>
<gene>
    <name evidence="2" type="ORF">HPP92_004360</name>
</gene>
<dbReference type="OrthoDB" id="3247158at2759"/>